<reference evidence="10 11" key="1">
    <citation type="journal article" date="2023" name="Environ Microbiome">
        <title>A coral-associated actinobacterium mitigates coral bleaching under heat stress.</title>
        <authorList>
            <person name="Li J."/>
            <person name="Zou Y."/>
            <person name="Li Q."/>
            <person name="Zhang J."/>
            <person name="Bourne D.G."/>
            <person name="Lyu Y."/>
            <person name="Liu C."/>
            <person name="Zhang S."/>
        </authorList>
    </citation>
    <scope>NUCLEOTIDE SEQUENCE [LARGE SCALE GENOMIC DNA]</scope>
    <source>
        <strain evidence="10 11">SCSIO 13291</strain>
    </source>
</reference>
<keyword evidence="10" id="KW-0418">Kinase</keyword>
<evidence type="ECO:0000256" key="5">
    <source>
        <dbReference type="ARBA" id="ARBA00020422"/>
    </source>
</evidence>
<feature type="domain" description="HPr" evidence="9">
    <location>
        <begin position="150"/>
        <end position="240"/>
    </location>
</feature>
<keyword evidence="6 10" id="KW-0808">Transferase</keyword>
<gene>
    <name evidence="10" type="primary">dhaM</name>
    <name evidence="10" type="ORF">PCC79_05340</name>
</gene>
<comment type="function">
    <text evidence="3">General (non sugar-specific) component of the phosphoenolpyruvate-dependent sugar phosphotransferase system (sugar PTS). This major carbohydrate active-transport system catalyzes the phosphorylation of incoming sugar substrates concomitantly with their translocation across the cell membrane. The phosphoryl group from phosphoenolpyruvate (PEP) is transferred to the phosphoryl carrier protein HPr by enzyme I. Phospho-HPr then transfers it to the PTS EIIA domain.</text>
</comment>
<organism evidence="10 11">
    <name type="scientific">Propioniciclava soli</name>
    <dbReference type="NCBI Taxonomy" id="2775081"/>
    <lineage>
        <taxon>Bacteria</taxon>
        <taxon>Bacillati</taxon>
        <taxon>Actinomycetota</taxon>
        <taxon>Actinomycetes</taxon>
        <taxon>Propionibacteriales</taxon>
        <taxon>Propionibacteriaceae</taxon>
        <taxon>Propioniciclava</taxon>
    </lineage>
</organism>
<evidence type="ECO:0000313" key="10">
    <source>
        <dbReference type="EMBL" id="WZW99621.1"/>
    </source>
</evidence>
<dbReference type="PRINTS" id="PR00107">
    <property type="entry name" value="PHOSPHOCPHPR"/>
</dbReference>
<evidence type="ECO:0000256" key="2">
    <source>
        <dbReference type="ARBA" id="ARBA00002788"/>
    </source>
</evidence>
<dbReference type="InterPro" id="IPR039643">
    <property type="entry name" value="DhaM"/>
</dbReference>
<dbReference type="InterPro" id="IPR004701">
    <property type="entry name" value="PTS_EIIA_man-typ"/>
</dbReference>
<comment type="subunit">
    <text evidence="7">Homodimer. The dihydroxyacetone kinase complex is composed of a homodimer of DhaM, a homodimer of DhaK and the subunit DhaL.</text>
</comment>
<dbReference type="SUPFAM" id="SSF53062">
    <property type="entry name" value="PTS system fructose IIA component-like"/>
    <property type="match status" value="1"/>
</dbReference>
<dbReference type="NCBIfam" id="TIGR01003">
    <property type="entry name" value="PTS_HPr_family"/>
    <property type="match status" value="1"/>
</dbReference>
<accession>A0ABZ3CAG8</accession>
<dbReference type="Pfam" id="PF00381">
    <property type="entry name" value="PTS-HPr"/>
    <property type="match status" value="1"/>
</dbReference>
<evidence type="ECO:0000256" key="7">
    <source>
        <dbReference type="ARBA" id="ARBA00046577"/>
    </source>
</evidence>
<dbReference type="SUPFAM" id="SSF55594">
    <property type="entry name" value="HPr-like"/>
    <property type="match status" value="1"/>
</dbReference>
<evidence type="ECO:0000256" key="4">
    <source>
        <dbReference type="ARBA" id="ARBA00012095"/>
    </source>
</evidence>
<dbReference type="PANTHER" id="PTHR38594">
    <property type="entry name" value="PEP-DEPENDENT DIHYDROXYACETONE KINASE, PHOSPHORYL DONOR SUBUNIT DHAM"/>
    <property type="match status" value="1"/>
</dbReference>
<dbReference type="EMBL" id="CP115965">
    <property type="protein sequence ID" value="WZW99621.1"/>
    <property type="molecule type" value="Genomic_DNA"/>
</dbReference>
<comment type="function">
    <text evidence="2">Component of the dihydroxyacetone kinase complex, which is responsible for the phosphoenolpyruvate (PEP)-dependent phosphorylation of dihydroxyacetone. DhaM serves as the phosphoryl donor. Is phosphorylated by phosphoenolpyruvate in an EI- and HPr-dependent reaction, and a phosphorelay system on histidine residues finally leads to phosphoryl transfer to DhaL and dihydroxyacetone.</text>
</comment>
<evidence type="ECO:0000259" key="9">
    <source>
        <dbReference type="PROSITE" id="PS51350"/>
    </source>
</evidence>
<dbReference type="GO" id="GO:0047324">
    <property type="term" value="F:phosphoenolpyruvate-glycerone phosphotransferase activity"/>
    <property type="evidence" value="ECO:0007669"/>
    <property type="project" value="UniProtKB-EC"/>
</dbReference>
<dbReference type="NCBIfam" id="TIGR02364">
    <property type="entry name" value="dha_pts"/>
    <property type="match status" value="1"/>
</dbReference>
<dbReference type="PANTHER" id="PTHR38594:SF1">
    <property type="entry name" value="PEP-DEPENDENT DIHYDROXYACETONE KINASE, PHOSPHORYL DONOR SUBUNIT DHAM"/>
    <property type="match status" value="1"/>
</dbReference>
<feature type="domain" description="PTS EIIA type-4" evidence="8">
    <location>
        <begin position="1"/>
        <end position="133"/>
    </location>
</feature>
<proteinExistence type="predicted"/>
<comment type="catalytic activity">
    <reaction evidence="1">
        <text>dihydroxyacetone + phosphoenolpyruvate = dihydroxyacetone phosphate + pyruvate</text>
        <dbReference type="Rhea" id="RHEA:18381"/>
        <dbReference type="ChEBI" id="CHEBI:15361"/>
        <dbReference type="ChEBI" id="CHEBI:16016"/>
        <dbReference type="ChEBI" id="CHEBI:57642"/>
        <dbReference type="ChEBI" id="CHEBI:58702"/>
        <dbReference type="EC" id="2.7.1.121"/>
    </reaction>
</comment>
<dbReference type="Gene3D" id="3.30.1340.10">
    <property type="entry name" value="HPr-like"/>
    <property type="match status" value="1"/>
</dbReference>
<dbReference type="InterPro" id="IPR012844">
    <property type="entry name" value="DhaM_N"/>
</dbReference>
<keyword evidence="11" id="KW-1185">Reference proteome</keyword>
<dbReference type="PROSITE" id="PS51350">
    <property type="entry name" value="PTS_HPR_DOM"/>
    <property type="match status" value="1"/>
</dbReference>
<evidence type="ECO:0000256" key="6">
    <source>
        <dbReference type="ARBA" id="ARBA00022679"/>
    </source>
</evidence>
<evidence type="ECO:0000313" key="11">
    <source>
        <dbReference type="Proteomes" id="UP001434337"/>
    </source>
</evidence>
<dbReference type="PROSITE" id="PS00369">
    <property type="entry name" value="PTS_HPR_HIS"/>
    <property type="match status" value="1"/>
</dbReference>
<dbReference type="PROSITE" id="PS51096">
    <property type="entry name" value="PTS_EIIA_TYPE_4"/>
    <property type="match status" value="1"/>
</dbReference>
<evidence type="ECO:0000256" key="1">
    <source>
        <dbReference type="ARBA" id="ARBA00001113"/>
    </source>
</evidence>
<dbReference type="EC" id="2.7.1.121" evidence="4"/>
<dbReference type="Pfam" id="PF03610">
    <property type="entry name" value="EIIA-man"/>
    <property type="match status" value="1"/>
</dbReference>
<sequence length="240" mass="23239">MIGIVVVSHSASLAEAAVSLALEVAPPSSRPIVLAAGGVDGGLGTDAAAIAAALGEADSGDGVLVLVDLGSAVLSAEMACEFIDPDAAARVRISPAPLVEGLVAATVAAAIGGDLATCDAEARRGCEAKGEHLGAGSAEVDAGQAPSSGARVLELRIDLPHGLHARPAAAIASALAPFDAQVTLQNVTRGGDSTEADSPMGILALGVRQGDVVEATVDGPDADAAAAALQTLADAGFGES</sequence>
<dbReference type="InterPro" id="IPR001020">
    <property type="entry name" value="PTS_HPr_His_P_site"/>
</dbReference>
<dbReference type="InterPro" id="IPR035895">
    <property type="entry name" value="HPr-like_sf"/>
</dbReference>
<evidence type="ECO:0000256" key="3">
    <source>
        <dbReference type="ARBA" id="ARBA00003681"/>
    </source>
</evidence>
<dbReference type="InterPro" id="IPR000032">
    <property type="entry name" value="HPr-like"/>
</dbReference>
<evidence type="ECO:0000259" key="8">
    <source>
        <dbReference type="PROSITE" id="PS51096"/>
    </source>
</evidence>
<dbReference type="InterPro" id="IPR036662">
    <property type="entry name" value="PTS_EIIA_man-typ_sf"/>
</dbReference>
<dbReference type="RefSeq" id="WP_232548871.1">
    <property type="nucleotide sequence ID" value="NZ_CP115965.1"/>
</dbReference>
<dbReference type="Gene3D" id="3.40.50.510">
    <property type="entry name" value="Phosphotransferase system, mannose-type IIA component"/>
    <property type="match status" value="1"/>
</dbReference>
<name>A0ABZ3CAG8_9ACTN</name>
<protein>
    <recommendedName>
        <fullName evidence="5">Phosphocarrier protein HPr</fullName>
        <ecNumber evidence="4">2.7.1.121</ecNumber>
    </recommendedName>
</protein>
<dbReference type="Proteomes" id="UP001434337">
    <property type="component" value="Chromosome"/>
</dbReference>